<keyword evidence="3" id="KW-1185">Reference proteome</keyword>
<dbReference type="EMBL" id="FQTV01000004">
    <property type="protein sequence ID" value="SHF00344.1"/>
    <property type="molecule type" value="Genomic_DNA"/>
</dbReference>
<sequence>MKNRYVSLPLIVLSLYTITVCEACKSQPQQKVVNSLTENDPLNRSPDDSIQSDSIQYSIQIKGRSNLVKVNGKVMKTTLDSTYTKNKISIRVSGEGNTVLINRTDKKSKVTVLQKGRNNQIKISQRDK</sequence>
<dbReference type="AlphaFoldDB" id="A0A1M4Y3F2"/>
<name>A0A1M4Y3F2_9BACE</name>
<dbReference type="RefSeq" id="WP_073400005.1">
    <property type="nucleotide sequence ID" value="NZ_FQTV01000004.1"/>
</dbReference>
<accession>A0A1M4Y3F2</accession>
<reference evidence="2 3" key="1">
    <citation type="submission" date="2016-11" db="EMBL/GenBank/DDBJ databases">
        <authorList>
            <person name="Jaros S."/>
            <person name="Januszkiewicz K."/>
            <person name="Wedrychowicz H."/>
        </authorList>
    </citation>
    <scope>NUCLEOTIDE SEQUENCE [LARGE SCALE GENOMIC DNA]</scope>
    <source>
        <strain evidence="2 3">DSM 26991</strain>
    </source>
</reference>
<organism evidence="2 3">
    <name type="scientific">Bacteroides luti</name>
    <dbReference type="NCBI Taxonomy" id="1297750"/>
    <lineage>
        <taxon>Bacteria</taxon>
        <taxon>Pseudomonadati</taxon>
        <taxon>Bacteroidota</taxon>
        <taxon>Bacteroidia</taxon>
        <taxon>Bacteroidales</taxon>
        <taxon>Bacteroidaceae</taxon>
        <taxon>Bacteroides</taxon>
    </lineage>
</organism>
<feature type="compositionally biased region" description="Polar residues" evidence="1">
    <location>
        <begin position="30"/>
        <end position="42"/>
    </location>
</feature>
<evidence type="ECO:0000313" key="2">
    <source>
        <dbReference type="EMBL" id="SHF00344.1"/>
    </source>
</evidence>
<feature type="region of interest" description="Disordered" evidence="1">
    <location>
        <begin position="30"/>
        <end position="50"/>
    </location>
</feature>
<dbReference type="Proteomes" id="UP000184509">
    <property type="component" value="Unassembled WGS sequence"/>
</dbReference>
<gene>
    <name evidence="2" type="ORF">SAMN05444405_104205</name>
</gene>
<evidence type="ECO:0000313" key="3">
    <source>
        <dbReference type="Proteomes" id="UP000184509"/>
    </source>
</evidence>
<protein>
    <submittedName>
        <fullName evidence="2">Uncharacterized protein</fullName>
    </submittedName>
</protein>
<evidence type="ECO:0000256" key="1">
    <source>
        <dbReference type="SAM" id="MobiDB-lite"/>
    </source>
</evidence>
<proteinExistence type="predicted"/>